<name>A0A846W604_9NOCA</name>
<feature type="domain" description="YNCE-like beta-propeller" evidence="2">
    <location>
        <begin position="58"/>
        <end position="194"/>
    </location>
</feature>
<dbReference type="Pfam" id="PF21783">
    <property type="entry name" value="YNCE"/>
    <property type="match status" value="1"/>
</dbReference>
<dbReference type="SUPFAM" id="SSF51004">
    <property type="entry name" value="C-terminal (heme d1) domain of cytochrome cd1-nitrite reductase"/>
    <property type="match status" value="1"/>
</dbReference>
<evidence type="ECO:0000313" key="4">
    <source>
        <dbReference type="Proteomes" id="UP000572007"/>
    </source>
</evidence>
<accession>A0A846W604</accession>
<gene>
    <name evidence="3" type="ORF">HGA10_15460</name>
</gene>
<dbReference type="NCBIfam" id="TIGR02276">
    <property type="entry name" value="beta_rpt_yvtn"/>
    <property type="match status" value="2"/>
</dbReference>
<proteinExistence type="predicted"/>
<dbReference type="Gene3D" id="2.130.10.10">
    <property type="entry name" value="YVTN repeat-like/Quinoprotein amine dehydrogenase"/>
    <property type="match status" value="2"/>
</dbReference>
<dbReference type="AlphaFoldDB" id="A0A846W604"/>
<dbReference type="PANTHER" id="PTHR47197:SF3">
    <property type="entry name" value="DIHYDRO-HEME D1 DEHYDROGENASE"/>
    <property type="match status" value="1"/>
</dbReference>
<organism evidence="3 4">
    <name type="scientific">Nocardia coubleae</name>
    <dbReference type="NCBI Taxonomy" id="356147"/>
    <lineage>
        <taxon>Bacteria</taxon>
        <taxon>Bacillati</taxon>
        <taxon>Actinomycetota</taxon>
        <taxon>Actinomycetes</taxon>
        <taxon>Mycobacteriales</taxon>
        <taxon>Nocardiaceae</taxon>
        <taxon>Nocardia</taxon>
    </lineage>
</organism>
<dbReference type="InterPro" id="IPR051200">
    <property type="entry name" value="Host-pathogen_enzymatic-act"/>
</dbReference>
<evidence type="ECO:0000256" key="1">
    <source>
        <dbReference type="ARBA" id="ARBA00022729"/>
    </source>
</evidence>
<evidence type="ECO:0000313" key="3">
    <source>
        <dbReference type="EMBL" id="NKX88702.1"/>
    </source>
</evidence>
<dbReference type="InterPro" id="IPR015943">
    <property type="entry name" value="WD40/YVTN_repeat-like_dom_sf"/>
</dbReference>
<dbReference type="Proteomes" id="UP000572007">
    <property type="component" value="Unassembled WGS sequence"/>
</dbReference>
<protein>
    <submittedName>
        <fullName evidence="3">YncE family protein</fullName>
    </submittedName>
</protein>
<dbReference type="EMBL" id="JAAXOM010000003">
    <property type="protein sequence ID" value="NKX88702.1"/>
    <property type="molecule type" value="Genomic_DNA"/>
</dbReference>
<dbReference type="PANTHER" id="PTHR47197">
    <property type="entry name" value="PROTEIN NIRF"/>
    <property type="match status" value="1"/>
</dbReference>
<comment type="caution">
    <text evidence="3">The sequence shown here is derived from an EMBL/GenBank/DDBJ whole genome shotgun (WGS) entry which is preliminary data.</text>
</comment>
<keyword evidence="4" id="KW-1185">Reference proteome</keyword>
<dbReference type="InterPro" id="IPR048433">
    <property type="entry name" value="YNCE-like_beta-prop"/>
</dbReference>
<dbReference type="RefSeq" id="WP_167353354.1">
    <property type="nucleotide sequence ID" value="NZ_JAAXOM010000003.1"/>
</dbReference>
<dbReference type="InterPro" id="IPR011964">
    <property type="entry name" value="YVTN_b-propeller_repeat"/>
</dbReference>
<keyword evidence="1" id="KW-0732">Signal</keyword>
<sequence>MAHYADSTDQQTVSVIDTRTRDVAARIPVGKVYPHGPQSIAVDPVTHLVYLVCGNSAGQVVVISPDTDTVTTTIDFEGDPFAVVVDPDRSTLYVANRLSRTVTAIDTITRTVRATIAVDGYPTGLAVDPNTHHLWVVNEGNVSVIDPTTYTVSTNFAVGKDPVHIAIDHPTHTAYVTHFNGHSVSLFDTASRTPAGSVSLGDRVTGYAAVIDPAEHTVYLTGMAHSTVSMIDTRTRTLTAARLSGITPSTEYGSSTWGAAVDPATHHLYVTNEDIGRIEIIAHR</sequence>
<evidence type="ECO:0000259" key="2">
    <source>
        <dbReference type="Pfam" id="PF21783"/>
    </source>
</evidence>
<reference evidence="3 4" key="1">
    <citation type="submission" date="2020-04" db="EMBL/GenBank/DDBJ databases">
        <title>MicrobeNet Type strains.</title>
        <authorList>
            <person name="Nicholson A.C."/>
        </authorList>
    </citation>
    <scope>NUCLEOTIDE SEQUENCE [LARGE SCALE GENOMIC DNA]</scope>
    <source>
        <strain evidence="3 4">DSM 44960</strain>
    </source>
</reference>
<dbReference type="InterPro" id="IPR011048">
    <property type="entry name" value="Haem_d1_sf"/>
</dbReference>